<dbReference type="GO" id="GO:0004867">
    <property type="term" value="F:serine-type endopeptidase inhibitor activity"/>
    <property type="evidence" value="ECO:0007669"/>
    <property type="project" value="UniProtKB-KW"/>
</dbReference>
<feature type="domain" description="Fibronectin type-III" evidence="5">
    <location>
        <begin position="9"/>
        <end position="108"/>
    </location>
</feature>
<reference evidence="8" key="1">
    <citation type="submission" date="2018-11" db="EMBL/GenBank/DDBJ databases">
        <authorList>
            <person name="Alioto T."/>
            <person name="Alioto T."/>
        </authorList>
    </citation>
    <scope>NUCLEOTIDE SEQUENCE</scope>
</reference>
<dbReference type="PROSITE" id="PS51252">
    <property type="entry name" value="ANTISTASIN"/>
    <property type="match status" value="1"/>
</dbReference>
<proteinExistence type="predicted"/>
<dbReference type="PANTHER" id="PTHR14131:SF5">
    <property type="entry name" value="ANOSMIN-1"/>
    <property type="match status" value="1"/>
</dbReference>
<dbReference type="Proteomes" id="UP000596742">
    <property type="component" value="Unassembled WGS sequence"/>
</dbReference>
<feature type="domain" description="WAP" evidence="7">
    <location>
        <begin position="912"/>
        <end position="952"/>
    </location>
</feature>
<dbReference type="OrthoDB" id="5962960at2759"/>
<evidence type="ECO:0000313" key="9">
    <source>
        <dbReference type="Proteomes" id="UP000596742"/>
    </source>
</evidence>
<dbReference type="PROSITE" id="PS51390">
    <property type="entry name" value="WAP"/>
    <property type="match status" value="4"/>
</dbReference>
<dbReference type="InterPro" id="IPR003961">
    <property type="entry name" value="FN3_dom"/>
</dbReference>
<feature type="domain" description="Antistasin-like" evidence="6">
    <location>
        <begin position="1130"/>
        <end position="1158"/>
    </location>
</feature>
<dbReference type="InterPro" id="IPR036388">
    <property type="entry name" value="WH-like_DNA-bd_sf"/>
</dbReference>
<accession>A0A8B6F109</accession>
<dbReference type="SUPFAM" id="SSF49265">
    <property type="entry name" value="Fibronectin type III"/>
    <property type="match status" value="2"/>
</dbReference>
<feature type="coiled-coil region" evidence="4">
    <location>
        <begin position="540"/>
        <end position="567"/>
    </location>
</feature>
<feature type="domain" description="WAP" evidence="7">
    <location>
        <begin position="956"/>
        <end position="1003"/>
    </location>
</feature>
<dbReference type="GO" id="GO:0009986">
    <property type="term" value="C:cell surface"/>
    <property type="evidence" value="ECO:0007669"/>
    <property type="project" value="TreeGrafter"/>
</dbReference>
<dbReference type="EMBL" id="UYJE01005983">
    <property type="protein sequence ID" value="VDI42130.1"/>
    <property type="molecule type" value="Genomic_DNA"/>
</dbReference>
<sequence>MFLLYLFTAPKQFDIVECTDCSITVEWFSDVPDECLSYELNHQPLGTGDWSTEKFLSGEVSKQEDGRRMYTLQNLLPGINYELAIRSVYKDDVKSHISEPKTKQTLKLDECLSYELNHQPLGTGDWSTKEILAREVSKQEDGRRMYTLQNLLPGINYELAIRSVDKDDVKSHISEPKTKHTLKLAPKQFNIVECTDCSITVEWLSDVPDECLSYELNHQPLGTGDWSTKIILAGEVSKQEDGRRMYTLQNLLPGINYELTICSVYKDDVKSHISETKTKHTLKLAPKQFNIVECTDCFITVEWLNDVPDECLSYELNHKPLGTGDWSTKKILAEEVSKQEDGRRMYTLEHLQAGTCYELKIRSVYKGDVKGHFSESKTKQTFQVLQLSEEDKISYNKLMQTSKKEKRYFVRVMIVGKGSTGKTCLLRRLLKEDISDVTSTDGVDIVVRRCKINVQDGKWIIGKEYVDFWFDSIHCHRSADKLDSYGHYDPPILLVFTGKDRYDKEGFQKRENEIKNQLDKVFGLQSKYHHLHNTFYLSNTEDIDEVFEKLQNEVSEAARKINNWGNALPIKWILLEHLIDINKKDGKHFINFTQMSKLAKHHDINIQEEDDLLLFLRFQHSVGNIIFFENIRDLIILNPQWLADAFRCLVSDRVDNRRLYHLEDWTLFKRQGKISESLITELFKLKVGSHFSVQKNNLHKVMERLDILVKIKDSSNYIMPSMMPSDKFEDVCTNIGILAENCRRTSWLCFKFEFLPPSFFNHLSAWFITYYTPSQMDSDSGQVALYRGICIFDIDQSGCEKILVAMSTNTIALQVVSFSEQRKEFGSKCSDIYSEVKKLFEEIKTRYKVKIFFELHFKCKDGNYYKDTFRYQQLTNEQECLCVEHKKAHRSDLMYLPWIKKEVATSQRNYGVDPKPGTCPPGGGGTCAEHCSKDSDCQDVQKCCSNGCGHDCFFPVTVKSGTCPTLPPHTVGTCVDLCSVDSDCLGGQKCCSHGCGHSCSSPVSSCPSEPKCPNPPNGPPGTCKPQCIFEYKVINGLRCKVKCVIGPQGPQGPPCPPTGCPGAGIPEPPAQQGFSGALLGGERTKPGTCPVFPPGSGGTCVEKCRTDSDCPWKLKCCSSGCGHICQYPGPIPTCAPACDKPCPFGFVLDENNCPICECKTGSCPARLCPWGFALKDINLAKIAVRPVIVEGIDNIKKELHVLDISGIPCPQKPRCPLPNSPHPSCPGPCIYQNRILDGITCRVNCFRGLPPPPGRPGDPCPSTGCPGKPTGTAVQQDFPSNPPGTTPGNCPVGNPLTGFKCGLIPNRDKCPPGSFCNTEPMDRFGVCCLKRRCPVDPGPNSNCYGHYQRYCKKDSSCPKGKKCCKQGCFYKCIDAV</sequence>
<dbReference type="Gene3D" id="4.10.75.10">
    <property type="entry name" value="Elafin-like"/>
    <property type="match status" value="3"/>
</dbReference>
<evidence type="ECO:0000259" key="6">
    <source>
        <dbReference type="PROSITE" id="PS51252"/>
    </source>
</evidence>
<dbReference type="InterPro" id="IPR036645">
    <property type="entry name" value="Elafin-like_sf"/>
</dbReference>
<keyword evidence="2" id="KW-0677">Repeat</keyword>
<evidence type="ECO:0000256" key="4">
    <source>
        <dbReference type="SAM" id="Coils"/>
    </source>
</evidence>
<dbReference type="Pfam" id="PF00095">
    <property type="entry name" value="WAP"/>
    <property type="match status" value="4"/>
</dbReference>
<dbReference type="SMART" id="SM00217">
    <property type="entry name" value="WAP"/>
    <property type="match status" value="4"/>
</dbReference>
<keyword evidence="9" id="KW-1185">Reference proteome</keyword>
<evidence type="ECO:0000256" key="3">
    <source>
        <dbReference type="ARBA" id="ARBA00022900"/>
    </source>
</evidence>
<dbReference type="InterPro" id="IPR036116">
    <property type="entry name" value="FN3_sf"/>
</dbReference>
<dbReference type="InterPro" id="IPR042447">
    <property type="entry name" value="Anosmin-1"/>
</dbReference>
<feature type="domain" description="WAP" evidence="7">
    <location>
        <begin position="1082"/>
        <end position="1129"/>
    </location>
</feature>
<dbReference type="CDD" id="cd00063">
    <property type="entry name" value="FN3"/>
    <property type="match status" value="4"/>
</dbReference>
<dbReference type="SMART" id="SM00060">
    <property type="entry name" value="FN3"/>
    <property type="match status" value="3"/>
</dbReference>
<feature type="domain" description="Fibronectin type-III" evidence="5">
    <location>
        <begin position="185"/>
        <end position="284"/>
    </location>
</feature>
<feature type="domain" description="WAP" evidence="7">
    <location>
        <begin position="1327"/>
        <end position="1376"/>
    </location>
</feature>
<dbReference type="SUPFAM" id="SSF52540">
    <property type="entry name" value="P-loop containing nucleoside triphosphate hydrolases"/>
    <property type="match status" value="1"/>
</dbReference>
<keyword evidence="1" id="KW-0646">Protease inhibitor</keyword>
<dbReference type="PROSITE" id="PS50853">
    <property type="entry name" value="FN3"/>
    <property type="match status" value="3"/>
</dbReference>
<dbReference type="InterPro" id="IPR032171">
    <property type="entry name" value="COR-A"/>
</dbReference>
<protein>
    <submittedName>
        <fullName evidence="8">Uncharacterized protein</fullName>
    </submittedName>
</protein>
<dbReference type="PANTHER" id="PTHR14131">
    <property type="entry name" value="ANOSMIN"/>
    <property type="match status" value="1"/>
</dbReference>
<dbReference type="Pfam" id="PF00041">
    <property type="entry name" value="fn3"/>
    <property type="match status" value="2"/>
</dbReference>
<evidence type="ECO:0000313" key="8">
    <source>
        <dbReference type="EMBL" id="VDI42130.1"/>
    </source>
</evidence>
<dbReference type="Pfam" id="PF02822">
    <property type="entry name" value="Antistasin"/>
    <property type="match status" value="1"/>
</dbReference>
<evidence type="ECO:0000259" key="5">
    <source>
        <dbReference type="PROSITE" id="PS50853"/>
    </source>
</evidence>
<keyword evidence="4" id="KW-0175">Coiled coil</keyword>
<name>A0A8B6F109_MYTGA</name>
<evidence type="ECO:0000259" key="7">
    <source>
        <dbReference type="PROSITE" id="PS51390"/>
    </source>
</evidence>
<organism evidence="8 9">
    <name type="scientific">Mytilus galloprovincialis</name>
    <name type="common">Mediterranean mussel</name>
    <dbReference type="NCBI Taxonomy" id="29158"/>
    <lineage>
        <taxon>Eukaryota</taxon>
        <taxon>Metazoa</taxon>
        <taxon>Spiralia</taxon>
        <taxon>Lophotrochozoa</taxon>
        <taxon>Mollusca</taxon>
        <taxon>Bivalvia</taxon>
        <taxon>Autobranchia</taxon>
        <taxon>Pteriomorphia</taxon>
        <taxon>Mytilida</taxon>
        <taxon>Mytiloidea</taxon>
        <taxon>Mytilidae</taxon>
        <taxon>Mytilinae</taxon>
        <taxon>Mytilus</taxon>
    </lineage>
</organism>
<evidence type="ECO:0000256" key="2">
    <source>
        <dbReference type="ARBA" id="ARBA00022737"/>
    </source>
</evidence>
<dbReference type="Gene3D" id="2.60.40.10">
    <property type="entry name" value="Immunoglobulins"/>
    <property type="match status" value="3"/>
</dbReference>
<dbReference type="Gene3D" id="3.40.50.300">
    <property type="entry name" value="P-loop containing nucleotide triphosphate hydrolases"/>
    <property type="match status" value="1"/>
</dbReference>
<feature type="domain" description="Fibronectin type-III" evidence="5">
    <location>
        <begin position="285"/>
        <end position="384"/>
    </location>
</feature>
<gene>
    <name evidence="8" type="ORF">MGAL_10B075307</name>
</gene>
<dbReference type="InterPro" id="IPR008197">
    <property type="entry name" value="WAP_dom"/>
</dbReference>
<dbReference type="Gene3D" id="1.10.10.10">
    <property type="entry name" value="Winged helix-like DNA-binding domain superfamily/Winged helix DNA-binding domain"/>
    <property type="match status" value="1"/>
</dbReference>
<dbReference type="SUPFAM" id="SSF57256">
    <property type="entry name" value="Elafin-like"/>
    <property type="match status" value="3"/>
</dbReference>
<evidence type="ECO:0000256" key="1">
    <source>
        <dbReference type="ARBA" id="ARBA00022690"/>
    </source>
</evidence>
<dbReference type="Pfam" id="PF16095">
    <property type="entry name" value="COR-A"/>
    <property type="match status" value="1"/>
</dbReference>
<dbReference type="GO" id="GO:0005576">
    <property type="term" value="C:extracellular region"/>
    <property type="evidence" value="ECO:0007669"/>
    <property type="project" value="InterPro"/>
</dbReference>
<dbReference type="GO" id="GO:0030182">
    <property type="term" value="P:neuron differentiation"/>
    <property type="evidence" value="ECO:0007669"/>
    <property type="project" value="TreeGrafter"/>
</dbReference>
<dbReference type="InterPro" id="IPR013783">
    <property type="entry name" value="Ig-like_fold"/>
</dbReference>
<comment type="caution">
    <text evidence="8">The sequence shown here is derived from an EMBL/GenBank/DDBJ whole genome shotgun (WGS) entry which is preliminary data.</text>
</comment>
<keyword evidence="3" id="KW-0722">Serine protease inhibitor</keyword>
<dbReference type="InterPro" id="IPR027417">
    <property type="entry name" value="P-loop_NTPase"/>
</dbReference>
<dbReference type="InterPro" id="IPR004094">
    <property type="entry name" value="Antistasin-like"/>
</dbReference>
<dbReference type="CDD" id="cd00199">
    <property type="entry name" value="WAP"/>
    <property type="match status" value="2"/>
</dbReference>